<evidence type="ECO:0000256" key="2">
    <source>
        <dbReference type="ARBA" id="ARBA00022670"/>
    </source>
</evidence>
<protein>
    <submittedName>
        <fullName evidence="7">Cell wall-associated hydrolase, NlpC family</fullName>
    </submittedName>
</protein>
<dbReference type="SUPFAM" id="SSF54001">
    <property type="entry name" value="Cysteine proteinases"/>
    <property type="match status" value="3"/>
</dbReference>
<evidence type="ECO:0000259" key="6">
    <source>
        <dbReference type="PROSITE" id="PS51935"/>
    </source>
</evidence>
<keyword evidence="8" id="KW-1185">Reference proteome</keyword>
<keyword evidence="3 7" id="KW-0378">Hydrolase</keyword>
<organism evidence="7 8">
    <name type="scientific">Halobacillus alkaliphilus</name>
    <dbReference type="NCBI Taxonomy" id="396056"/>
    <lineage>
        <taxon>Bacteria</taxon>
        <taxon>Bacillati</taxon>
        <taxon>Bacillota</taxon>
        <taxon>Bacilli</taxon>
        <taxon>Bacillales</taxon>
        <taxon>Bacillaceae</taxon>
        <taxon>Halobacillus</taxon>
    </lineage>
</organism>
<dbReference type="InterPro" id="IPR000064">
    <property type="entry name" value="NLP_P60_dom"/>
</dbReference>
<proteinExistence type="inferred from homology"/>
<keyword evidence="5" id="KW-0812">Transmembrane</keyword>
<comment type="similarity">
    <text evidence="1">Belongs to the peptidase C40 family.</text>
</comment>
<dbReference type="EMBL" id="FOOG01000056">
    <property type="protein sequence ID" value="SFG56154.1"/>
    <property type="molecule type" value="Genomic_DNA"/>
</dbReference>
<dbReference type="GO" id="GO:0008234">
    <property type="term" value="F:cysteine-type peptidase activity"/>
    <property type="evidence" value="ECO:0007669"/>
    <property type="project" value="UniProtKB-KW"/>
</dbReference>
<dbReference type="InterPro" id="IPR051202">
    <property type="entry name" value="Peptidase_C40"/>
</dbReference>
<dbReference type="GO" id="GO:0006508">
    <property type="term" value="P:proteolysis"/>
    <property type="evidence" value="ECO:0007669"/>
    <property type="project" value="UniProtKB-KW"/>
</dbReference>
<evidence type="ECO:0000256" key="5">
    <source>
        <dbReference type="SAM" id="Phobius"/>
    </source>
</evidence>
<dbReference type="RefSeq" id="WP_089754482.1">
    <property type="nucleotide sequence ID" value="NZ_FOOG01000056.1"/>
</dbReference>
<evidence type="ECO:0000256" key="4">
    <source>
        <dbReference type="ARBA" id="ARBA00022807"/>
    </source>
</evidence>
<keyword evidence="5" id="KW-0472">Membrane</keyword>
<dbReference type="Proteomes" id="UP000198897">
    <property type="component" value="Unassembled WGS sequence"/>
</dbReference>
<dbReference type="AlphaFoldDB" id="A0A1I2STK5"/>
<feature type="domain" description="NlpC/P60" evidence="6">
    <location>
        <begin position="284"/>
        <end position="404"/>
    </location>
</feature>
<sequence>MRKHRGKWITAIILMVISLIVWQFSEDNREKHPLVEEAEIYIGVDYEQGGASPKQGFDSSGFIQYIFQQVLEFELPRTLEQQKNMGEQVERDSLQEGDVLFFSKDDEGLSHAAIYMGKDQIIHPTVSSGVEVTSFEGDSYWSENFELARRITDAPEIAREEDVVQTALQYLGVPYLFGGETPEAFDCSGLIQYVFEEAKGIYLPRSTDQQWQVGEKVDVENIQPGDVIFFSDTYRDGISHNGIYIGGGRFLHASRTQEVTISYLSGEYWQEKFTGVKRFEDLTIPREDPIVSEATKYIGEVPYQKDGTTPAGFDTAGFVEYVMEQEGMSFPRHAEEQWEVGEPVEKDDLQPGDVVFFKDDYLNPAFYIGNHQIVHVTLAEGVEVTNLKSNEYWAPKYHGAKRVD</sequence>
<keyword evidence="5" id="KW-1133">Transmembrane helix</keyword>
<keyword evidence="2" id="KW-0645">Protease</keyword>
<accession>A0A1I2STK5</accession>
<dbReference type="Pfam" id="PF00877">
    <property type="entry name" value="NLPC_P60"/>
    <property type="match status" value="3"/>
</dbReference>
<feature type="domain" description="NlpC/P60" evidence="6">
    <location>
        <begin position="28"/>
        <end position="152"/>
    </location>
</feature>
<dbReference type="Gene3D" id="3.90.1720.10">
    <property type="entry name" value="endopeptidase domain like (from Nostoc punctiforme)"/>
    <property type="match status" value="3"/>
</dbReference>
<dbReference type="InterPro" id="IPR038765">
    <property type="entry name" value="Papain-like_cys_pep_sf"/>
</dbReference>
<dbReference type="PROSITE" id="PS51935">
    <property type="entry name" value="NLPC_P60"/>
    <property type="match status" value="3"/>
</dbReference>
<feature type="domain" description="NlpC/P60" evidence="6">
    <location>
        <begin position="157"/>
        <end position="280"/>
    </location>
</feature>
<name>A0A1I2STK5_9BACI</name>
<evidence type="ECO:0000313" key="7">
    <source>
        <dbReference type="EMBL" id="SFG56154.1"/>
    </source>
</evidence>
<keyword evidence="4" id="KW-0788">Thiol protease</keyword>
<evidence type="ECO:0000256" key="3">
    <source>
        <dbReference type="ARBA" id="ARBA00022801"/>
    </source>
</evidence>
<feature type="transmembrane region" description="Helical" evidence="5">
    <location>
        <begin position="7"/>
        <end position="25"/>
    </location>
</feature>
<dbReference type="OrthoDB" id="9813368at2"/>
<dbReference type="PANTHER" id="PTHR47053:SF1">
    <property type="entry name" value="MUREIN DD-ENDOPEPTIDASE MEPH-RELATED"/>
    <property type="match status" value="1"/>
</dbReference>
<evidence type="ECO:0000256" key="1">
    <source>
        <dbReference type="ARBA" id="ARBA00007074"/>
    </source>
</evidence>
<reference evidence="8" key="1">
    <citation type="submission" date="2016-10" db="EMBL/GenBank/DDBJ databases">
        <authorList>
            <person name="Varghese N."/>
            <person name="Submissions S."/>
        </authorList>
    </citation>
    <scope>NUCLEOTIDE SEQUENCE [LARGE SCALE GENOMIC DNA]</scope>
    <source>
        <strain evidence="8">FP5</strain>
    </source>
</reference>
<evidence type="ECO:0000313" key="8">
    <source>
        <dbReference type="Proteomes" id="UP000198897"/>
    </source>
</evidence>
<dbReference type="PANTHER" id="PTHR47053">
    <property type="entry name" value="MUREIN DD-ENDOPEPTIDASE MEPH-RELATED"/>
    <property type="match status" value="1"/>
</dbReference>
<gene>
    <name evidence="7" type="ORF">SAMN05216353_15611</name>
</gene>